<dbReference type="GO" id="GO:0016491">
    <property type="term" value="F:oxidoreductase activity"/>
    <property type="evidence" value="ECO:0007669"/>
    <property type="project" value="UniProtKB-KW"/>
</dbReference>
<keyword evidence="1" id="KW-0560">Oxidoreductase</keyword>
<dbReference type="PANTHER" id="PTHR43364">
    <property type="entry name" value="NADH-SPECIFIC METHYLGLYOXAL REDUCTASE-RELATED"/>
    <property type="match status" value="1"/>
</dbReference>
<feature type="domain" description="NADP-dependent oxidoreductase" evidence="2">
    <location>
        <begin position="6"/>
        <end position="299"/>
    </location>
</feature>
<evidence type="ECO:0000259" key="2">
    <source>
        <dbReference type="Pfam" id="PF00248"/>
    </source>
</evidence>
<dbReference type="AlphaFoldDB" id="A0A0B5F7D6"/>
<name>A0A0B5F7D6_STRA4</name>
<dbReference type="KEGG" id="sals:SLNWT_7114"/>
<dbReference type="InterPro" id="IPR023210">
    <property type="entry name" value="NADP_OxRdtase_dom"/>
</dbReference>
<protein>
    <submittedName>
        <fullName evidence="3">Putative oxidoreductase</fullName>
    </submittedName>
</protein>
<proteinExistence type="predicted"/>
<accession>A0A0B5F7D6</accession>
<dbReference type="SUPFAM" id="SSF51430">
    <property type="entry name" value="NAD(P)-linked oxidoreductase"/>
    <property type="match status" value="1"/>
</dbReference>
<keyword evidence="4" id="KW-1185">Reference proteome</keyword>
<dbReference type="Pfam" id="PF00248">
    <property type="entry name" value="Aldo_ket_red"/>
    <property type="match status" value="1"/>
</dbReference>
<dbReference type="EMBL" id="CP010519">
    <property type="protein sequence ID" value="AJE87490.1"/>
    <property type="molecule type" value="Genomic_DNA"/>
</dbReference>
<reference evidence="3 4" key="1">
    <citation type="submission" date="2015-01" db="EMBL/GenBank/DDBJ databases">
        <title>Enhanced salinomycin production by adjusting the supply of polyketide extender units in Streptomyce albus DSM 41398.</title>
        <authorList>
            <person name="Lu C."/>
        </authorList>
    </citation>
    <scope>NUCLEOTIDE SEQUENCE [LARGE SCALE GENOMIC DNA]</scope>
    <source>
        <strain evidence="4">ATCC 21838 / DSM 41398 / FERM P-419 / JCM 4703 / NBRC 107858</strain>
    </source>
</reference>
<dbReference type="GO" id="GO:0005829">
    <property type="term" value="C:cytosol"/>
    <property type="evidence" value="ECO:0007669"/>
    <property type="project" value="TreeGrafter"/>
</dbReference>
<evidence type="ECO:0000313" key="3">
    <source>
        <dbReference type="EMBL" id="AJE87490.1"/>
    </source>
</evidence>
<gene>
    <name evidence="3" type="ORF">SLNWT_7114</name>
</gene>
<dbReference type="Proteomes" id="UP000031523">
    <property type="component" value="Chromosome"/>
</dbReference>
<dbReference type="PANTHER" id="PTHR43364:SF4">
    <property type="entry name" value="NAD(P)-LINKED OXIDOREDUCTASE SUPERFAMILY PROTEIN"/>
    <property type="match status" value="1"/>
</dbReference>
<dbReference type="InterPro" id="IPR050523">
    <property type="entry name" value="AKR_Detox_Biosynth"/>
</dbReference>
<evidence type="ECO:0000313" key="4">
    <source>
        <dbReference type="Proteomes" id="UP000031523"/>
    </source>
</evidence>
<dbReference type="Gene3D" id="3.20.20.100">
    <property type="entry name" value="NADP-dependent oxidoreductase domain"/>
    <property type="match status" value="1"/>
</dbReference>
<sequence>MGSRWGAHWTMSETEADSLVGAALDSGINFFDTADVYNGGESEKWLGRALGRRSVRDHVIIATKSGYRTEPGHPHSGGNSRNAVTRAVDRSLRRLGTDYIDLYYLHLWDGVTPPEETLGTVAGLVAAGKIRHFGVSNVPGWYLAECRALHRWRGLPPVAAVQMNHNLLERSAEHETVPMLDGRTSLVSWGPLADGLLTGRYRINPTTRRLTGKGRLTEAFGVSDADPFQERVQRALGCLDELSRELGHDPALIALAWLLARPGLASVALGVSSLEQLLHNLAATDLELSPEQTARLDRAGAEPARYPYTFLTPEHQRMVHGDKLPW</sequence>
<organism evidence="3 4">
    <name type="scientific">Streptomyces albus (strain ATCC 21838 / DSM 41398 / FERM P-419 / JCM 4703 / NBRC 107858)</name>
    <dbReference type="NCBI Taxonomy" id="1081613"/>
    <lineage>
        <taxon>Bacteria</taxon>
        <taxon>Bacillati</taxon>
        <taxon>Actinomycetota</taxon>
        <taxon>Actinomycetes</taxon>
        <taxon>Kitasatosporales</taxon>
        <taxon>Streptomycetaceae</taxon>
        <taxon>Streptomyces</taxon>
    </lineage>
</organism>
<dbReference type="InterPro" id="IPR036812">
    <property type="entry name" value="NAD(P)_OxRdtase_dom_sf"/>
</dbReference>
<evidence type="ECO:0000256" key="1">
    <source>
        <dbReference type="ARBA" id="ARBA00023002"/>
    </source>
</evidence>